<keyword evidence="3" id="KW-1185">Reference proteome</keyword>
<reference evidence="2" key="1">
    <citation type="journal article" date="2023" name="PLoS Negl. Trop. Dis.">
        <title>A genome sequence for Biomphalaria pfeifferi, the major vector snail for the human-infecting parasite Schistosoma mansoni.</title>
        <authorList>
            <person name="Bu L."/>
            <person name="Lu L."/>
            <person name="Laidemitt M.R."/>
            <person name="Zhang S.M."/>
            <person name="Mutuku M."/>
            <person name="Mkoji G."/>
            <person name="Steinauer M."/>
            <person name="Loker E.S."/>
        </authorList>
    </citation>
    <scope>NUCLEOTIDE SEQUENCE</scope>
    <source>
        <strain evidence="2">KasaAsao</strain>
    </source>
</reference>
<comment type="caution">
    <text evidence="2">The sequence shown here is derived from an EMBL/GenBank/DDBJ whole genome shotgun (WGS) entry which is preliminary data.</text>
</comment>
<name>A0AAD8FMJ2_BIOPF</name>
<dbReference type="EMBL" id="JASAOG010000002">
    <property type="protein sequence ID" value="KAK0069800.1"/>
    <property type="molecule type" value="Genomic_DNA"/>
</dbReference>
<organism evidence="2 3">
    <name type="scientific">Biomphalaria pfeifferi</name>
    <name type="common">Bloodfluke planorb</name>
    <name type="synonym">Freshwater snail</name>
    <dbReference type="NCBI Taxonomy" id="112525"/>
    <lineage>
        <taxon>Eukaryota</taxon>
        <taxon>Metazoa</taxon>
        <taxon>Spiralia</taxon>
        <taxon>Lophotrochozoa</taxon>
        <taxon>Mollusca</taxon>
        <taxon>Gastropoda</taxon>
        <taxon>Heterobranchia</taxon>
        <taxon>Euthyneura</taxon>
        <taxon>Panpulmonata</taxon>
        <taxon>Hygrophila</taxon>
        <taxon>Lymnaeoidea</taxon>
        <taxon>Planorbidae</taxon>
        <taxon>Biomphalaria</taxon>
    </lineage>
</organism>
<evidence type="ECO:0000256" key="1">
    <source>
        <dbReference type="SAM" id="MobiDB-lite"/>
    </source>
</evidence>
<dbReference type="AlphaFoldDB" id="A0AAD8FMJ2"/>
<evidence type="ECO:0000313" key="3">
    <source>
        <dbReference type="Proteomes" id="UP001233172"/>
    </source>
</evidence>
<feature type="region of interest" description="Disordered" evidence="1">
    <location>
        <begin position="51"/>
        <end position="128"/>
    </location>
</feature>
<dbReference type="Proteomes" id="UP001233172">
    <property type="component" value="Unassembled WGS sequence"/>
</dbReference>
<protein>
    <submittedName>
        <fullName evidence="2">Uncharacterized protein</fullName>
    </submittedName>
</protein>
<reference evidence="2" key="2">
    <citation type="submission" date="2023-04" db="EMBL/GenBank/DDBJ databases">
        <authorList>
            <person name="Bu L."/>
            <person name="Lu L."/>
            <person name="Laidemitt M.R."/>
            <person name="Zhang S.M."/>
            <person name="Mutuku M."/>
            <person name="Mkoji G."/>
            <person name="Steinauer M."/>
            <person name="Loker E.S."/>
        </authorList>
    </citation>
    <scope>NUCLEOTIDE SEQUENCE</scope>
    <source>
        <strain evidence="2">KasaAsao</strain>
        <tissue evidence="2">Whole Snail</tissue>
    </source>
</reference>
<feature type="compositionally biased region" description="Polar residues" evidence="1">
    <location>
        <begin position="114"/>
        <end position="128"/>
    </location>
</feature>
<proteinExistence type="predicted"/>
<sequence>MGDAILPVCEILQPNADRNIDTHSSWTAPEQTVLLKRVQFLPDDSLVQVHEISPRPTDSSNSDESSESTESNESESESESEYSTSSTEIDSEDEVQIPIKNRSKSEKMLAKNNKPVQNSNSKLHKGTFNTKKNIKPLQISQPTQCNRKINGDAKPKLSVMSNHSLPKAKLSSAKINSDSLDLNRSIITSATSNKPLNFNNLSRRSSAPVYKKRNLLPARKSAIARRGSEEYKLPSVSSSIMQIGYDKDMLLKSNHSLTIEDGFIFPSLQTYEMRLPDLNSSSTYHSANVSLSYKSVKNEENLKHGAASGDRARIRLQSNSENDHRHTAWQMANGRAEDALETKPDIAQLWDSAST</sequence>
<evidence type="ECO:0000313" key="2">
    <source>
        <dbReference type="EMBL" id="KAK0069800.1"/>
    </source>
</evidence>
<gene>
    <name evidence="2" type="ORF">Bpfe_000977</name>
</gene>
<accession>A0AAD8FMJ2</accession>
<feature type="compositionally biased region" description="Acidic residues" evidence="1">
    <location>
        <begin position="64"/>
        <end position="80"/>
    </location>
</feature>